<gene>
    <name evidence="1" type="ORF">G7Y89_g11422</name>
</gene>
<comment type="caution">
    <text evidence="1">The sequence shown here is derived from an EMBL/GenBank/DDBJ whole genome shotgun (WGS) entry which is preliminary data.</text>
</comment>
<dbReference type="InterPro" id="IPR029032">
    <property type="entry name" value="AhpD-like"/>
</dbReference>
<dbReference type="Gene3D" id="1.20.1290.10">
    <property type="entry name" value="AhpD-like"/>
    <property type="match status" value="1"/>
</dbReference>
<dbReference type="AlphaFoldDB" id="A0A8H4RAX2"/>
<dbReference type="Proteomes" id="UP000566819">
    <property type="component" value="Unassembled WGS sequence"/>
</dbReference>
<evidence type="ECO:0000313" key="2">
    <source>
        <dbReference type="Proteomes" id="UP000566819"/>
    </source>
</evidence>
<evidence type="ECO:0000313" key="1">
    <source>
        <dbReference type="EMBL" id="KAF4626735.1"/>
    </source>
</evidence>
<proteinExistence type="predicted"/>
<organism evidence="1 2">
    <name type="scientific">Cudoniella acicularis</name>
    <dbReference type="NCBI Taxonomy" id="354080"/>
    <lineage>
        <taxon>Eukaryota</taxon>
        <taxon>Fungi</taxon>
        <taxon>Dikarya</taxon>
        <taxon>Ascomycota</taxon>
        <taxon>Pezizomycotina</taxon>
        <taxon>Leotiomycetes</taxon>
        <taxon>Helotiales</taxon>
        <taxon>Tricladiaceae</taxon>
        <taxon>Cudoniella</taxon>
    </lineage>
</organism>
<dbReference type="OrthoDB" id="5392202at2759"/>
<dbReference type="EMBL" id="JAAMPI010001094">
    <property type="protein sequence ID" value="KAF4626735.1"/>
    <property type="molecule type" value="Genomic_DNA"/>
</dbReference>
<accession>A0A8H4RAX2</accession>
<name>A0A8H4RAX2_9HELO</name>
<protein>
    <submittedName>
        <fullName evidence="1">Uncharacterized protein</fullName>
    </submittedName>
</protein>
<keyword evidence="2" id="KW-1185">Reference proteome</keyword>
<dbReference type="PANTHER" id="PTHR28180:SF2">
    <property type="entry name" value="PEROXISOMAL PROTEIN 2"/>
    <property type="match status" value="1"/>
</dbReference>
<dbReference type="InterPro" id="IPR052999">
    <property type="entry name" value="PTS1_Protein"/>
</dbReference>
<dbReference type="PANTHER" id="PTHR28180">
    <property type="entry name" value="CONSERVED MITOCHONDRIAL PROTEIN-RELATED"/>
    <property type="match status" value="1"/>
</dbReference>
<dbReference type="SUPFAM" id="SSF69118">
    <property type="entry name" value="AhpD-like"/>
    <property type="match status" value="1"/>
</dbReference>
<sequence>MSKLSSSLKALISAPFARPNTLPATPQIRSVYEKLRQEAAAKNVGAPAWLTLSTAATMTMNSPESLTELYNLATASSKDKTQSVQTAELMREVALKCIGFNGVPRTINCLGEFASRTCCVDVLTPTRIPSPKNINEMMSRGEGLWKSIYKPFDQKLFSKLADSHPDLPVFIVNHEYGALFADPQELGHVTGAKVGRVLTSIVAVACLRAQTGVGPQVTSHIFGLRKAFEDGSFKAEGEFEVQGGEWLASDEGNVWILESVDRIVETLGEGKGSSFAPGIKKSKL</sequence>
<reference evidence="1 2" key="1">
    <citation type="submission" date="2020-03" db="EMBL/GenBank/DDBJ databases">
        <title>Draft Genome Sequence of Cudoniella acicularis.</title>
        <authorList>
            <person name="Buettner E."/>
            <person name="Kellner H."/>
        </authorList>
    </citation>
    <scope>NUCLEOTIDE SEQUENCE [LARGE SCALE GENOMIC DNA]</scope>
    <source>
        <strain evidence="1 2">DSM 108380</strain>
    </source>
</reference>